<dbReference type="SMART" id="SM00666">
    <property type="entry name" value="PB1"/>
    <property type="match status" value="1"/>
</dbReference>
<evidence type="ECO:0000259" key="6">
    <source>
        <dbReference type="PROSITE" id="PS51519"/>
    </source>
</evidence>
<dbReference type="Pfam" id="PF00564">
    <property type="entry name" value="PB1"/>
    <property type="match status" value="1"/>
</dbReference>
<evidence type="ECO:0000313" key="9">
    <source>
        <dbReference type="Proteomes" id="UP000827721"/>
    </source>
</evidence>
<dbReference type="CDD" id="cd06407">
    <property type="entry name" value="PB1_NLP"/>
    <property type="match status" value="1"/>
</dbReference>
<feature type="compositionally biased region" description="Basic and acidic residues" evidence="5">
    <location>
        <begin position="118"/>
        <end position="128"/>
    </location>
</feature>
<feature type="region of interest" description="Disordered" evidence="5">
    <location>
        <begin position="581"/>
        <end position="605"/>
    </location>
</feature>
<dbReference type="EMBL" id="JAFEMO010000013">
    <property type="protein sequence ID" value="KAH7550091.1"/>
    <property type="molecule type" value="Genomic_DNA"/>
</dbReference>
<evidence type="ECO:0000256" key="2">
    <source>
        <dbReference type="ARBA" id="ARBA00023125"/>
    </source>
</evidence>
<feature type="domain" description="PB1" evidence="7">
    <location>
        <begin position="919"/>
        <end position="1001"/>
    </location>
</feature>
<protein>
    <submittedName>
        <fullName evidence="8">Uncharacterized protein</fullName>
    </submittedName>
</protein>
<feature type="compositionally biased region" description="Polar residues" evidence="5">
    <location>
        <begin position="697"/>
        <end position="712"/>
    </location>
</feature>
<comment type="caution">
    <text evidence="8">The sequence shown here is derived from an EMBL/GenBank/DDBJ whole genome shotgun (WGS) entry which is preliminary data.</text>
</comment>
<dbReference type="PANTHER" id="PTHR32002:SF35">
    <property type="entry name" value="PROTEIN NLP6"/>
    <property type="match status" value="1"/>
</dbReference>
<dbReference type="InterPro" id="IPR055081">
    <property type="entry name" value="NLP1-9_GAF"/>
</dbReference>
<name>A0ABQ8H865_9ROSI</name>
<accession>A0ABQ8H865</accession>
<keyword evidence="4" id="KW-0539">Nucleus</keyword>
<reference evidence="8 9" key="1">
    <citation type="submission" date="2021-02" db="EMBL/GenBank/DDBJ databases">
        <title>Plant Genome Project.</title>
        <authorList>
            <person name="Zhang R.-G."/>
        </authorList>
    </citation>
    <scope>NUCLEOTIDE SEQUENCE [LARGE SCALE GENOMIC DNA]</scope>
    <source>
        <tissue evidence="8">Leaves</tissue>
    </source>
</reference>
<dbReference type="Pfam" id="PF22922">
    <property type="entry name" value="GAF_NLP"/>
    <property type="match status" value="1"/>
</dbReference>
<organism evidence="8 9">
    <name type="scientific">Xanthoceras sorbifolium</name>
    <dbReference type="NCBI Taxonomy" id="99658"/>
    <lineage>
        <taxon>Eukaryota</taxon>
        <taxon>Viridiplantae</taxon>
        <taxon>Streptophyta</taxon>
        <taxon>Embryophyta</taxon>
        <taxon>Tracheophyta</taxon>
        <taxon>Spermatophyta</taxon>
        <taxon>Magnoliopsida</taxon>
        <taxon>eudicotyledons</taxon>
        <taxon>Gunneridae</taxon>
        <taxon>Pentapetalae</taxon>
        <taxon>rosids</taxon>
        <taxon>malvids</taxon>
        <taxon>Sapindales</taxon>
        <taxon>Sapindaceae</taxon>
        <taxon>Xanthoceroideae</taxon>
        <taxon>Xanthoceras</taxon>
    </lineage>
</organism>
<dbReference type="InterPro" id="IPR034891">
    <property type="entry name" value="PB1_NLP"/>
</dbReference>
<evidence type="ECO:0000256" key="5">
    <source>
        <dbReference type="SAM" id="MobiDB-lite"/>
    </source>
</evidence>
<evidence type="ECO:0000256" key="4">
    <source>
        <dbReference type="ARBA" id="ARBA00023242"/>
    </source>
</evidence>
<feature type="domain" description="RWP-RK" evidence="6">
    <location>
        <begin position="596"/>
        <end position="677"/>
    </location>
</feature>
<evidence type="ECO:0000256" key="1">
    <source>
        <dbReference type="ARBA" id="ARBA00023015"/>
    </source>
</evidence>
<dbReference type="Proteomes" id="UP000827721">
    <property type="component" value="Unassembled WGS sequence"/>
</dbReference>
<dbReference type="Gene3D" id="3.10.20.90">
    <property type="entry name" value="Phosphatidylinositol 3-kinase Catalytic Subunit, Chain A, domain 1"/>
    <property type="match status" value="1"/>
</dbReference>
<evidence type="ECO:0000259" key="7">
    <source>
        <dbReference type="PROSITE" id="PS51745"/>
    </source>
</evidence>
<feature type="region of interest" description="Disordered" evidence="5">
    <location>
        <begin position="1"/>
        <end position="29"/>
    </location>
</feature>
<feature type="compositionally biased region" description="Polar residues" evidence="5">
    <location>
        <begin position="783"/>
        <end position="797"/>
    </location>
</feature>
<feature type="region of interest" description="Disordered" evidence="5">
    <location>
        <begin position="111"/>
        <end position="133"/>
    </location>
</feature>
<dbReference type="PROSITE" id="PS51519">
    <property type="entry name" value="RWP_RK"/>
    <property type="match status" value="1"/>
</dbReference>
<keyword evidence="1" id="KW-0805">Transcription regulation</keyword>
<evidence type="ECO:0000256" key="3">
    <source>
        <dbReference type="ARBA" id="ARBA00023163"/>
    </source>
</evidence>
<proteinExistence type="predicted"/>
<dbReference type="PROSITE" id="PS51745">
    <property type="entry name" value="PB1"/>
    <property type="match status" value="1"/>
</dbReference>
<dbReference type="InterPro" id="IPR000270">
    <property type="entry name" value="PB1_dom"/>
</dbReference>
<dbReference type="InterPro" id="IPR045012">
    <property type="entry name" value="NLP"/>
</dbReference>
<keyword evidence="9" id="KW-1185">Reference proteome</keyword>
<feature type="compositionally biased region" description="Low complexity" evidence="5">
    <location>
        <begin position="765"/>
        <end position="776"/>
    </location>
</feature>
<gene>
    <name evidence="8" type="ORF">JRO89_XS13G0133800</name>
</gene>
<dbReference type="InterPro" id="IPR003035">
    <property type="entry name" value="RWP-RK_dom"/>
</dbReference>
<keyword evidence="3" id="KW-0804">Transcription</keyword>
<sequence>MSEPEEENRTLHVPPPPPPKSQDTTSTPPVLTSSMVMDLDVVDLDLDSSWPLDQIGFVSNPMSPFLLSSSEQPCSPLWAFSDADHDGGRFAGHAPSALRLSDYPLFLKCSSNPNSETEQAKDNDESRRLPSPFRGLMPLENSDGFCVIKERMSRALRYFKESTEQHVLAQVWVPVKIGGRYVLTTSGQPFVLDAHSNGLHQYRMVSLMYMFSVDGENDGELGLPGRVFWQKLPEWTPNVQYYSSKEYSRLDHALNLNVRGTMALPVFEPSGQSCVGVIELIMTSQKINYAPEVDKVCKALEAVNLKSSEILDHPSTQICNEGRQNALTEILEILSVVCETHKLPLAQTWVPCMHRSILAYGGGLKKSCSSIDGSCMGQVCMSTTDVVFYVVDSHMWGFREACVEHHLQKGQGVAGRAFLSLGACFCKDITQFCKTEYPLVHYARMFGLTSCFAICLRSAYTGDDDYILEFFLPPVITDSYEQQTLLGSLLATMKQHFQSLKVASGIELEEDEGSIEIIQASADKKLNSTVEFIRIPQSVKAPPGPNTLPNGEELVQPDLSVQHVIVDYDSVNGGGNDVKMDGSHNLASFPENKNTRKPLERKRGKTEKSISLEVLQQYFAGSLKDAAKSLGVCPTTMKRICRQHGISRWPSRKINKVNRSLTKLKRVIESVQGTDGTFGLTSLATSPVPVAVGSMSWPTGLNGSNQHYSPSSKPDDPLGQKNESPTRRTPGSDGQARVEDQLLGGRTLNHKELVHEHTALSGEINKGSNSSKTGSGSREESAGTPTSHGSCQGSPANESAPAKDPLVSSIHEPCFKVGGSPELVLQPAGELKLTAAFSIPEALVTTEPQEPFGGMLVEDAGSSKDLRNLCPAVADAIVDERFPDCCWTNTPRTDLSPKQAVASLTQKMPHVHTRQEMKTVTIKATFREDIIRFRISLSSGILELKEEVAKRLKLEVGTFDIKYLDDDKEWVLIACDADLQECLDISRSSGSNIIRLSIHETTVNLGSSCESNGEL</sequence>
<evidence type="ECO:0000313" key="8">
    <source>
        <dbReference type="EMBL" id="KAH7550091.1"/>
    </source>
</evidence>
<dbReference type="Pfam" id="PF02042">
    <property type="entry name" value="RWP-RK"/>
    <property type="match status" value="1"/>
</dbReference>
<feature type="region of interest" description="Disordered" evidence="5">
    <location>
        <begin position="758"/>
        <end position="805"/>
    </location>
</feature>
<keyword evidence="2" id="KW-0238">DNA-binding</keyword>
<dbReference type="InterPro" id="IPR053793">
    <property type="entry name" value="PB1-like"/>
</dbReference>
<dbReference type="PANTHER" id="PTHR32002">
    <property type="entry name" value="PROTEIN NLP8"/>
    <property type="match status" value="1"/>
</dbReference>
<feature type="region of interest" description="Disordered" evidence="5">
    <location>
        <begin position="697"/>
        <end position="736"/>
    </location>
</feature>
<dbReference type="SUPFAM" id="SSF54277">
    <property type="entry name" value="CAD &amp; PB1 domains"/>
    <property type="match status" value="1"/>
</dbReference>